<dbReference type="GO" id="GO:0000166">
    <property type="term" value="F:nucleotide binding"/>
    <property type="evidence" value="ECO:0007669"/>
    <property type="project" value="UniProtKB-KW"/>
</dbReference>
<dbReference type="Gene3D" id="3.80.10.10">
    <property type="entry name" value="Ribonuclease Inhibitor"/>
    <property type="match status" value="2"/>
</dbReference>
<sequence length="725" mass="81362">MAELVGGALLSGFINVLFERLASKEVLSLFQGNKAIPKLLKELEIKLRSANKLLNDAEVKQLTDEDVKKWLDDVKEVVYEADHVMDKINTEALRRKVEEDEQSGSMARKFFNLLPNLYSAFDNTVKSEIKEILVALDLLLGRKDELGLREGVHQNRPQRLPAPMVDACKTRHLSYRKDNEDIAKLQGLSKIKCLRTLLALPLSQVSTYGSKGPIPHELFQGVGGCLKVLSLSQSSIIELPDSIGDLKHLRYLDLSNTEVQEIPSSVCTLYNLQTLLLFGCEKLTQLPTNTCSLINLRHLEISCTSLKEMPPQMCKLKNLQTLSDFVLRENGGSRIKELGELKSLQGSLHISGLENVVDVGDVLHADLKNKECLTRLTLEWKHDSISNDSTKENEVLTALEPHKMLKKLGIYGYRGTMFPDWVACKSFNDMVEVSLYNCKNCCLLPPLGQLPSLGELNISFMDGLESIGDEFCGTPSTTPFPSLEKLHILYMGLERWSFTGAEQAREIFPHLNTLQVWSCDKLNVGLPAGCFPSLETIDIRNCRKMVSAIPTSQAEIDSAYPSLKSIESYDCPRLELFSGMGFPSNLKELEVRGCEMLIANRMKWDLQRLSSLQSLELYGFEIEEGVDSFPEEGLLPSTLTSLTIFDFENLKTLNGKSFHNLTSLQQLQISSCKELQCLPEEGLLSLARLEINHSPLLKQQCQRGTGEDWPKIQHIPYILIDGEEI</sequence>
<dbReference type="Pfam" id="PF25019">
    <property type="entry name" value="LRR_R13L1-DRL21"/>
    <property type="match status" value="1"/>
</dbReference>
<dbReference type="PANTHER" id="PTHR47186">
    <property type="entry name" value="LEUCINE-RICH REPEAT-CONTAINING PROTEIN 57"/>
    <property type="match status" value="1"/>
</dbReference>
<keyword evidence="2" id="KW-0677">Repeat</keyword>
<comment type="caution">
    <text evidence="7">The sequence shown here is derived from an EMBL/GenBank/DDBJ whole genome shotgun (WGS) entry which is preliminary data.</text>
</comment>
<feature type="domain" description="Disease resistance N-terminal" evidence="5">
    <location>
        <begin position="10"/>
        <end position="101"/>
    </location>
</feature>
<evidence type="ECO:0000256" key="1">
    <source>
        <dbReference type="ARBA" id="ARBA00022614"/>
    </source>
</evidence>
<evidence type="ECO:0000256" key="4">
    <source>
        <dbReference type="ARBA" id="ARBA00022821"/>
    </source>
</evidence>
<evidence type="ECO:0000259" key="6">
    <source>
        <dbReference type="Pfam" id="PF25019"/>
    </source>
</evidence>
<dbReference type="GO" id="GO:0006952">
    <property type="term" value="P:defense response"/>
    <property type="evidence" value="ECO:0007669"/>
    <property type="project" value="UniProtKB-KW"/>
</dbReference>
<feature type="domain" description="R13L1/DRL21-like LRR repeat region" evidence="6">
    <location>
        <begin position="335"/>
        <end position="461"/>
    </location>
</feature>
<dbReference type="InterPro" id="IPR032675">
    <property type="entry name" value="LRR_dom_sf"/>
</dbReference>
<evidence type="ECO:0000256" key="2">
    <source>
        <dbReference type="ARBA" id="ARBA00022737"/>
    </source>
</evidence>
<dbReference type="Gene3D" id="1.20.5.4130">
    <property type="match status" value="1"/>
</dbReference>
<dbReference type="InterPro" id="IPR041118">
    <property type="entry name" value="Rx_N"/>
</dbReference>
<reference evidence="7" key="1">
    <citation type="submission" date="2023-07" db="EMBL/GenBank/DDBJ databases">
        <title>draft genome sequence of fig (Ficus carica).</title>
        <authorList>
            <person name="Takahashi T."/>
            <person name="Nishimura K."/>
        </authorList>
    </citation>
    <scope>NUCLEOTIDE SEQUENCE</scope>
</reference>
<dbReference type="AlphaFoldDB" id="A0AA88DV52"/>
<name>A0AA88DV52_FICCA</name>
<proteinExistence type="predicted"/>
<evidence type="ECO:0000313" key="8">
    <source>
        <dbReference type="Proteomes" id="UP001187192"/>
    </source>
</evidence>
<organism evidence="7 8">
    <name type="scientific">Ficus carica</name>
    <name type="common">Common fig</name>
    <dbReference type="NCBI Taxonomy" id="3494"/>
    <lineage>
        <taxon>Eukaryota</taxon>
        <taxon>Viridiplantae</taxon>
        <taxon>Streptophyta</taxon>
        <taxon>Embryophyta</taxon>
        <taxon>Tracheophyta</taxon>
        <taxon>Spermatophyta</taxon>
        <taxon>Magnoliopsida</taxon>
        <taxon>eudicotyledons</taxon>
        <taxon>Gunneridae</taxon>
        <taxon>Pentapetalae</taxon>
        <taxon>rosids</taxon>
        <taxon>fabids</taxon>
        <taxon>Rosales</taxon>
        <taxon>Moraceae</taxon>
        <taxon>Ficeae</taxon>
        <taxon>Ficus</taxon>
    </lineage>
</organism>
<dbReference type="SMART" id="SM00369">
    <property type="entry name" value="LRR_TYP"/>
    <property type="match status" value="2"/>
</dbReference>
<protein>
    <recommendedName>
        <fullName evidence="9">Rx N-terminal domain-containing protein</fullName>
    </recommendedName>
</protein>
<dbReference type="InterPro" id="IPR003591">
    <property type="entry name" value="Leu-rich_rpt_typical-subtyp"/>
</dbReference>
<dbReference type="SUPFAM" id="SSF52058">
    <property type="entry name" value="L domain-like"/>
    <property type="match status" value="1"/>
</dbReference>
<gene>
    <name evidence="7" type="ORF">TIFTF001_031386</name>
</gene>
<evidence type="ECO:0000256" key="3">
    <source>
        <dbReference type="ARBA" id="ARBA00022741"/>
    </source>
</evidence>
<keyword evidence="3" id="KW-0547">Nucleotide-binding</keyword>
<keyword evidence="1" id="KW-0433">Leucine-rich repeat</keyword>
<evidence type="ECO:0008006" key="9">
    <source>
        <dbReference type="Google" id="ProtNLM"/>
    </source>
</evidence>
<dbReference type="PANTHER" id="PTHR47186:SF42">
    <property type="entry name" value="DISEASE RESISTANCE RPP13-LIKE PROTEIN 1"/>
    <property type="match status" value="1"/>
</dbReference>
<evidence type="ECO:0000259" key="5">
    <source>
        <dbReference type="Pfam" id="PF18052"/>
    </source>
</evidence>
<keyword evidence="8" id="KW-1185">Reference proteome</keyword>
<keyword evidence="4" id="KW-0611">Plant defense</keyword>
<accession>A0AA88DV52</accession>
<dbReference type="SUPFAM" id="SSF52047">
    <property type="entry name" value="RNI-like"/>
    <property type="match status" value="1"/>
</dbReference>
<dbReference type="Proteomes" id="UP001187192">
    <property type="component" value="Unassembled WGS sequence"/>
</dbReference>
<dbReference type="Pfam" id="PF18052">
    <property type="entry name" value="Rx_N"/>
    <property type="match status" value="1"/>
</dbReference>
<dbReference type="InterPro" id="IPR056789">
    <property type="entry name" value="LRR_R13L1-DRL21"/>
</dbReference>
<dbReference type="EMBL" id="BTGU01000127">
    <property type="protein sequence ID" value="GMN62306.1"/>
    <property type="molecule type" value="Genomic_DNA"/>
</dbReference>
<evidence type="ECO:0000313" key="7">
    <source>
        <dbReference type="EMBL" id="GMN62306.1"/>
    </source>
</evidence>